<dbReference type="InterPro" id="IPR050493">
    <property type="entry name" value="FAD-dep_Monooxygenase_BioMet"/>
</dbReference>
<dbReference type="InterPro" id="IPR002938">
    <property type="entry name" value="FAD-bd"/>
</dbReference>
<dbReference type="GO" id="GO:0004497">
    <property type="term" value="F:monooxygenase activity"/>
    <property type="evidence" value="ECO:0007669"/>
    <property type="project" value="UniProtKB-KW"/>
</dbReference>
<sequence length="387" mass="43300">MNIDSEFTIIGGGVAGLATAIGFQNNAMDFSLFEQADELKGIGAGFGLGANAMQALDYLGMREDIEKLGHHLDSYRILDDKGNVLVAPNTKTLSQKYNQQNFAIHRADLHLYLLSHVKAQSLHLGKKAIDLSQTEGVISIHFADGTIHHTKYLIIADGVNSPLRQKLIPAAVPRYAGYTCWRATIDNSVIALQQGSETWGKEGRFGMTPLTNKRIYWYACINATFQNETYKNYTVADLHRHFSRYHDPIPSILSYTKDVDLIWSDIIDIKPLRHLAYGPILLIGDAGHATTPNMGQGACQALEDVAVLMDVLRNKTTVTEAFLSFEKRRLRRTRYITQTSKHIGEVAQWENPLLIALRNTILKNTPQKMSQAKLEKLLSVDFMTITK</sequence>
<evidence type="ECO:0000256" key="2">
    <source>
        <dbReference type="ARBA" id="ARBA00023033"/>
    </source>
</evidence>
<name>A0A4U0GYH9_9SPHI</name>
<evidence type="ECO:0000313" key="4">
    <source>
        <dbReference type="EMBL" id="TJY64267.1"/>
    </source>
</evidence>
<dbReference type="PANTHER" id="PTHR13789">
    <property type="entry name" value="MONOOXYGENASE"/>
    <property type="match status" value="1"/>
</dbReference>
<dbReference type="EMBL" id="SUKA01000004">
    <property type="protein sequence ID" value="TJY64267.1"/>
    <property type="molecule type" value="Genomic_DNA"/>
</dbReference>
<keyword evidence="1" id="KW-0560">Oxidoreductase</keyword>
<dbReference type="InterPro" id="IPR036188">
    <property type="entry name" value="FAD/NAD-bd_sf"/>
</dbReference>
<evidence type="ECO:0000256" key="1">
    <source>
        <dbReference type="ARBA" id="ARBA00023002"/>
    </source>
</evidence>
<evidence type="ECO:0000259" key="3">
    <source>
        <dbReference type="Pfam" id="PF01494"/>
    </source>
</evidence>
<dbReference type="AlphaFoldDB" id="A0A4U0GYH9"/>
<dbReference type="SUPFAM" id="SSF51905">
    <property type="entry name" value="FAD/NAD(P)-binding domain"/>
    <property type="match status" value="1"/>
</dbReference>
<dbReference type="PANTHER" id="PTHR13789:SF309">
    <property type="entry name" value="PUTATIVE (AFU_ORTHOLOGUE AFUA_6G14510)-RELATED"/>
    <property type="match status" value="1"/>
</dbReference>
<dbReference type="Gene3D" id="3.50.50.60">
    <property type="entry name" value="FAD/NAD(P)-binding domain"/>
    <property type="match status" value="1"/>
</dbReference>
<dbReference type="NCBIfam" id="NF005243">
    <property type="entry name" value="PRK06753.1"/>
    <property type="match status" value="1"/>
</dbReference>
<reference evidence="4 5" key="1">
    <citation type="submission" date="2019-04" db="EMBL/GenBank/DDBJ databases">
        <title>Sphingobacterium olei sp. nov., isolated from oil-contaminated soil.</title>
        <authorList>
            <person name="Liu B."/>
        </authorList>
    </citation>
    <scope>NUCLEOTIDE SEQUENCE [LARGE SCALE GENOMIC DNA]</scope>
    <source>
        <strain evidence="4 5">Y3L14</strain>
    </source>
</reference>
<dbReference type="RefSeq" id="WP_136821327.1">
    <property type="nucleotide sequence ID" value="NZ_BMJX01000004.1"/>
</dbReference>
<organism evidence="4 5">
    <name type="scientific">Sphingobacterium alkalisoli</name>
    <dbReference type="NCBI Taxonomy" id="1874115"/>
    <lineage>
        <taxon>Bacteria</taxon>
        <taxon>Pseudomonadati</taxon>
        <taxon>Bacteroidota</taxon>
        <taxon>Sphingobacteriia</taxon>
        <taxon>Sphingobacteriales</taxon>
        <taxon>Sphingobacteriaceae</taxon>
        <taxon>Sphingobacterium</taxon>
    </lineage>
</organism>
<dbReference type="OrthoDB" id="9766816at2"/>
<keyword evidence="2 4" id="KW-0503">Monooxygenase</keyword>
<accession>A0A4U0GYH9</accession>
<dbReference type="Proteomes" id="UP000309872">
    <property type="component" value="Unassembled WGS sequence"/>
</dbReference>
<dbReference type="Pfam" id="PF01494">
    <property type="entry name" value="FAD_binding_3"/>
    <property type="match status" value="1"/>
</dbReference>
<dbReference type="GO" id="GO:0071949">
    <property type="term" value="F:FAD binding"/>
    <property type="evidence" value="ECO:0007669"/>
    <property type="project" value="InterPro"/>
</dbReference>
<protein>
    <submittedName>
        <fullName evidence="4">Monooxygenase</fullName>
    </submittedName>
</protein>
<feature type="domain" description="FAD-binding" evidence="3">
    <location>
        <begin position="8"/>
        <end position="336"/>
    </location>
</feature>
<dbReference type="PRINTS" id="PR00420">
    <property type="entry name" value="RNGMNOXGNASE"/>
</dbReference>
<comment type="caution">
    <text evidence="4">The sequence shown here is derived from an EMBL/GenBank/DDBJ whole genome shotgun (WGS) entry which is preliminary data.</text>
</comment>
<proteinExistence type="predicted"/>
<evidence type="ECO:0000313" key="5">
    <source>
        <dbReference type="Proteomes" id="UP000309872"/>
    </source>
</evidence>
<gene>
    <name evidence="4" type="ORF">FAZ19_13725</name>
</gene>
<keyword evidence="5" id="KW-1185">Reference proteome</keyword>